<dbReference type="Gene3D" id="3.40.50.2000">
    <property type="entry name" value="Glycogen Phosphorylase B"/>
    <property type="match status" value="1"/>
</dbReference>
<accession>A0A1H3D9I6</accession>
<dbReference type="Pfam" id="PF13692">
    <property type="entry name" value="Glyco_trans_1_4"/>
    <property type="match status" value="1"/>
</dbReference>
<keyword evidence="1" id="KW-0808">Transferase</keyword>
<name>A0A1H3D9I6_9RHOB</name>
<protein>
    <submittedName>
        <fullName evidence="1">Glycosyltransferase involved in cell wall bisynthesis</fullName>
    </submittedName>
</protein>
<organism evidence="1 2">
    <name type="scientific">Litoreibacter albidus</name>
    <dbReference type="NCBI Taxonomy" id="670155"/>
    <lineage>
        <taxon>Bacteria</taxon>
        <taxon>Pseudomonadati</taxon>
        <taxon>Pseudomonadota</taxon>
        <taxon>Alphaproteobacteria</taxon>
        <taxon>Rhodobacterales</taxon>
        <taxon>Roseobacteraceae</taxon>
        <taxon>Litoreibacter</taxon>
    </lineage>
</organism>
<proteinExistence type="predicted"/>
<dbReference type="OrthoDB" id="9801573at2"/>
<gene>
    <name evidence="1" type="ORF">SAMN04488001_0056</name>
</gene>
<evidence type="ECO:0000313" key="2">
    <source>
        <dbReference type="Proteomes" id="UP000199441"/>
    </source>
</evidence>
<dbReference type="RefSeq" id="WP_089948834.1">
    <property type="nucleotide sequence ID" value="NZ_FNOI01000010.1"/>
</dbReference>
<dbReference type="STRING" id="670155.SAMN04488001_0056"/>
<evidence type="ECO:0000313" key="1">
    <source>
        <dbReference type="EMBL" id="SDX62404.1"/>
    </source>
</evidence>
<keyword evidence="2" id="KW-1185">Reference proteome</keyword>
<dbReference type="EMBL" id="FNOI01000010">
    <property type="protein sequence ID" value="SDX62404.1"/>
    <property type="molecule type" value="Genomic_DNA"/>
</dbReference>
<dbReference type="Proteomes" id="UP000199441">
    <property type="component" value="Unassembled WGS sequence"/>
</dbReference>
<reference evidence="2" key="1">
    <citation type="submission" date="2016-10" db="EMBL/GenBank/DDBJ databases">
        <authorList>
            <person name="Varghese N."/>
            <person name="Submissions S."/>
        </authorList>
    </citation>
    <scope>NUCLEOTIDE SEQUENCE [LARGE SCALE GENOMIC DNA]</scope>
    <source>
        <strain evidence="2">DSM 26922</strain>
    </source>
</reference>
<dbReference type="SUPFAM" id="SSF53756">
    <property type="entry name" value="UDP-Glycosyltransferase/glycogen phosphorylase"/>
    <property type="match status" value="1"/>
</dbReference>
<dbReference type="GO" id="GO:0016740">
    <property type="term" value="F:transferase activity"/>
    <property type="evidence" value="ECO:0007669"/>
    <property type="project" value="UniProtKB-KW"/>
</dbReference>
<sequence length="440" mass="49312">MIQKLLRPDLVNRFRQSVRDDGWHAAMTKARRYSKLAVLGWGTSSHTAPSHGGIRYDDQYYGKIWRVLAREDAFHLSSPPAVRRTSRHIALIADMNLPQCRKYRVEQLAEFWRSRGVDVTYSHYQDVARGVNSLQTATHLILYRTPHTPTCSMYMYEARRLRLPILYDIDDPLFSVSAYETYQNMDAVDHAMKAHFCAEAPKYLDAMNCADAVSVSTPGLVEHAKLYTQRPVFLRRNFADIATLEAGAAAMRHAPAKVKKDGFTVAFASGSLGHEIDFALIERQLAAFLNSGADRRLEILGHFEKDRLPASIKNKVATYAFTNYADYLERLAQADCAVMPLADDTFNQCKSAVRVLDASAVAIPSIVCSVGDMANVVAHGKTGFIAHTEADWAAFLQKLMADRTACAAMGAAAREDVERRWSGSREESIIDPQLMQWVLE</sequence>
<dbReference type="AlphaFoldDB" id="A0A1H3D9I6"/>